<keyword evidence="3 6" id="KW-0812">Transmembrane</keyword>
<keyword evidence="4 6" id="KW-1133">Transmembrane helix</keyword>
<evidence type="ECO:0000256" key="1">
    <source>
        <dbReference type="ARBA" id="ARBA00004651"/>
    </source>
</evidence>
<feature type="transmembrane region" description="Helical" evidence="6">
    <location>
        <begin position="112"/>
        <end position="138"/>
    </location>
</feature>
<proteinExistence type="predicted"/>
<evidence type="ECO:0000256" key="5">
    <source>
        <dbReference type="ARBA" id="ARBA00023136"/>
    </source>
</evidence>
<comment type="subcellular location">
    <subcellularLocation>
        <location evidence="1">Cell membrane</location>
        <topology evidence="1">Multi-pass membrane protein</topology>
    </subcellularLocation>
</comment>
<keyword evidence="5 6" id="KW-0472">Membrane</keyword>
<dbReference type="RefSeq" id="WP_183205355.1">
    <property type="nucleotide sequence ID" value="NZ_JAAAMM010000001.1"/>
</dbReference>
<gene>
    <name evidence="8" type="ORF">GGR03_000113</name>
</gene>
<dbReference type="InterPro" id="IPR051791">
    <property type="entry name" value="Pra-immunoreactive"/>
</dbReference>
<keyword evidence="2" id="KW-1003">Cell membrane</keyword>
<dbReference type="PANTHER" id="PTHR36115">
    <property type="entry name" value="PROLINE-RICH ANTIGEN HOMOLOG-RELATED"/>
    <property type="match status" value="1"/>
</dbReference>
<reference evidence="8 9" key="1">
    <citation type="submission" date="2020-08" db="EMBL/GenBank/DDBJ databases">
        <title>Genomic Encyclopedia of Type Strains, Phase IV (KMG-IV): sequencing the most valuable type-strain genomes for metagenomic binning, comparative biology and taxonomic classification.</title>
        <authorList>
            <person name="Goeker M."/>
        </authorList>
    </citation>
    <scope>NUCLEOTIDE SEQUENCE [LARGE SCALE GENOMIC DNA]</scope>
    <source>
        <strain evidence="8 9">DSM 103570</strain>
    </source>
</reference>
<feature type="domain" description="RDD" evidence="7">
    <location>
        <begin position="29"/>
        <end position="150"/>
    </location>
</feature>
<dbReference type="Proteomes" id="UP000588647">
    <property type="component" value="Unassembled WGS sequence"/>
</dbReference>
<protein>
    <submittedName>
        <fullName evidence="8">Putative RDD family membrane protein YckC</fullName>
    </submittedName>
</protein>
<dbReference type="Pfam" id="PF06271">
    <property type="entry name" value="RDD"/>
    <property type="match status" value="1"/>
</dbReference>
<accession>A0A7W6H9S0</accession>
<evidence type="ECO:0000313" key="8">
    <source>
        <dbReference type="EMBL" id="MBB4001066.1"/>
    </source>
</evidence>
<evidence type="ECO:0000256" key="4">
    <source>
        <dbReference type="ARBA" id="ARBA00022989"/>
    </source>
</evidence>
<keyword evidence="9" id="KW-1185">Reference proteome</keyword>
<evidence type="ECO:0000256" key="6">
    <source>
        <dbReference type="SAM" id="Phobius"/>
    </source>
</evidence>
<feature type="transmembrane region" description="Helical" evidence="6">
    <location>
        <begin position="65"/>
        <end position="91"/>
    </location>
</feature>
<dbReference type="EMBL" id="JACIEM010000001">
    <property type="protein sequence ID" value="MBB4001066.1"/>
    <property type="molecule type" value="Genomic_DNA"/>
</dbReference>
<dbReference type="PANTHER" id="PTHR36115:SF6">
    <property type="entry name" value="PROLINE-RICH ANTIGEN HOMOLOG"/>
    <property type="match status" value="1"/>
</dbReference>
<name>A0A7W6H9S0_9HYPH</name>
<feature type="transmembrane region" description="Helical" evidence="6">
    <location>
        <begin position="32"/>
        <end position="59"/>
    </location>
</feature>
<comment type="caution">
    <text evidence="8">The sequence shown here is derived from an EMBL/GenBank/DDBJ whole genome shotgun (WGS) entry which is preliminary data.</text>
</comment>
<evidence type="ECO:0000256" key="2">
    <source>
        <dbReference type="ARBA" id="ARBA00022475"/>
    </source>
</evidence>
<dbReference type="InterPro" id="IPR010432">
    <property type="entry name" value="RDD"/>
</dbReference>
<evidence type="ECO:0000256" key="3">
    <source>
        <dbReference type="ARBA" id="ARBA00022692"/>
    </source>
</evidence>
<evidence type="ECO:0000259" key="7">
    <source>
        <dbReference type="Pfam" id="PF06271"/>
    </source>
</evidence>
<sequence>MSYQAETSYVNAAAARDLDEPRLYSGVRTRRIVAFLFDYALVLILSIPAAIVVFVLGLVSLGLAWGLYAVLLPVIAIVYVGFTMGSAAQATPGMRLADLRVRRLDGAPVEPVLAVLHGVLFWASVSVLTPLVLLVALFTGRKQLLHDLLLGTVIVRDN</sequence>
<dbReference type="GO" id="GO:0005886">
    <property type="term" value="C:plasma membrane"/>
    <property type="evidence" value="ECO:0007669"/>
    <property type="project" value="UniProtKB-SubCell"/>
</dbReference>
<dbReference type="AlphaFoldDB" id="A0A7W6H9S0"/>
<organism evidence="8 9">
    <name type="scientific">Aurantimonas endophytica</name>
    <dbReference type="NCBI Taxonomy" id="1522175"/>
    <lineage>
        <taxon>Bacteria</taxon>
        <taxon>Pseudomonadati</taxon>
        <taxon>Pseudomonadota</taxon>
        <taxon>Alphaproteobacteria</taxon>
        <taxon>Hyphomicrobiales</taxon>
        <taxon>Aurantimonadaceae</taxon>
        <taxon>Aurantimonas</taxon>
    </lineage>
</organism>
<evidence type="ECO:0000313" key="9">
    <source>
        <dbReference type="Proteomes" id="UP000588647"/>
    </source>
</evidence>